<dbReference type="InterPro" id="IPR041542">
    <property type="entry name" value="GH43_C2"/>
</dbReference>
<dbReference type="Pfam" id="PF04616">
    <property type="entry name" value="Glyco_hydro_43"/>
    <property type="match status" value="1"/>
</dbReference>
<dbReference type="Gene3D" id="2.60.120.200">
    <property type="match status" value="1"/>
</dbReference>
<comment type="similarity">
    <text evidence="1 6">Belongs to the glycosyl hydrolase 43 family.</text>
</comment>
<dbReference type="CDD" id="cd18617">
    <property type="entry name" value="GH43_XynB-like"/>
    <property type="match status" value="1"/>
</dbReference>
<feature type="domain" description="Beta-xylosidase C-terminal Concanavalin A-like" evidence="7">
    <location>
        <begin position="332"/>
        <end position="527"/>
    </location>
</feature>
<evidence type="ECO:0000256" key="3">
    <source>
        <dbReference type="ARBA" id="ARBA00023295"/>
    </source>
</evidence>
<dbReference type="EMBL" id="SDPO01000001">
    <property type="protein sequence ID" value="RXZ51244.1"/>
    <property type="molecule type" value="Genomic_DNA"/>
</dbReference>
<sequence>MTAARNPVLPGFHPDPSICRVGDEFFVVTSTFEYFPGLPVHRSRDLVEWELIGHVVHREDQLDLSTVAASGGLFAPTIRHHDGRFFVVCTLVGGEGRQGNFVVTATDPAGPWSDPAWIEEAAGIDPSLLFDDDGRAWWCGTRLAEPGEWHDQTEVWVRELDLATMTLVGEEHVVWHGAVEGAVWAEGPHLYRLDGEVLLLASEGGTDRHHAVSAARGARPAGPFTGSKANPLLTHRHLGGGVGVANVGHADLVDDGRGGWWATALATRRLPIGDANADVARADALQGRETWLVPVTFEDGWPVFAPGAGRLRDEVDVPWAEGPAAGPTMLVDDFDGLALHPELLTVRTAVGSPRVQLGERPGHLRLHAVSGSLAELAPHAFAGFRLEQPTATLATVVEVPDAAPPGMVAGLALRLSEHRHLTFGVRPRGSGRVVELVLHVDGEDRVLGRAEMPGGRVGLVLEIDGFAAIARLEHDERRSDVGSADLAPLSPSTGGGTGFAGVVGGVFAIGAPGTDEHGAAGAAWADFDLLSLVHTAEPA</sequence>
<evidence type="ECO:0000259" key="7">
    <source>
        <dbReference type="Pfam" id="PF17851"/>
    </source>
</evidence>
<dbReference type="Gene3D" id="2.115.10.20">
    <property type="entry name" value="Glycosyl hydrolase domain, family 43"/>
    <property type="match status" value="1"/>
</dbReference>
<gene>
    <name evidence="8" type="ORF">ESP57_05630</name>
</gene>
<evidence type="ECO:0000256" key="6">
    <source>
        <dbReference type="RuleBase" id="RU361187"/>
    </source>
</evidence>
<evidence type="ECO:0000313" key="9">
    <source>
        <dbReference type="Proteomes" id="UP000292935"/>
    </source>
</evidence>
<dbReference type="OrthoDB" id="9801455at2"/>
<protein>
    <submittedName>
        <fullName evidence="8">Glycoside hydrolase family 43 protein</fullName>
    </submittedName>
</protein>
<dbReference type="InterPro" id="IPR023296">
    <property type="entry name" value="Glyco_hydro_beta-prop_sf"/>
</dbReference>
<dbReference type="RefSeq" id="WP_129230816.1">
    <property type="nucleotide sequence ID" value="NZ_SDPO01000001.1"/>
</dbReference>
<dbReference type="InterPro" id="IPR006710">
    <property type="entry name" value="Glyco_hydro_43"/>
</dbReference>
<dbReference type="GO" id="GO:0004553">
    <property type="term" value="F:hydrolase activity, hydrolyzing O-glycosyl compounds"/>
    <property type="evidence" value="ECO:0007669"/>
    <property type="project" value="InterPro"/>
</dbReference>
<reference evidence="8 9" key="1">
    <citation type="submission" date="2019-01" db="EMBL/GenBank/DDBJ databases">
        <authorList>
            <person name="Li J."/>
        </authorList>
    </citation>
    <scope>NUCLEOTIDE SEQUENCE [LARGE SCALE GENOMIC DNA]</scope>
    <source>
        <strain evidence="8 9">CCUG 35506</strain>
    </source>
</reference>
<dbReference type="SUPFAM" id="SSF75005">
    <property type="entry name" value="Arabinanase/levansucrase/invertase"/>
    <property type="match status" value="1"/>
</dbReference>
<dbReference type="PANTHER" id="PTHR42812:SF12">
    <property type="entry name" value="BETA-XYLOSIDASE-RELATED"/>
    <property type="match status" value="1"/>
</dbReference>
<evidence type="ECO:0000313" key="8">
    <source>
        <dbReference type="EMBL" id="RXZ51244.1"/>
    </source>
</evidence>
<organism evidence="8 9">
    <name type="scientific">Agromyces fucosus</name>
    <dbReference type="NCBI Taxonomy" id="41985"/>
    <lineage>
        <taxon>Bacteria</taxon>
        <taxon>Bacillati</taxon>
        <taxon>Actinomycetota</taxon>
        <taxon>Actinomycetes</taxon>
        <taxon>Micrococcales</taxon>
        <taxon>Microbacteriaceae</taxon>
        <taxon>Agromyces</taxon>
    </lineage>
</organism>
<evidence type="ECO:0000256" key="2">
    <source>
        <dbReference type="ARBA" id="ARBA00022801"/>
    </source>
</evidence>
<dbReference type="Pfam" id="PF17851">
    <property type="entry name" value="GH43_C2"/>
    <property type="match status" value="1"/>
</dbReference>
<evidence type="ECO:0000256" key="1">
    <source>
        <dbReference type="ARBA" id="ARBA00009865"/>
    </source>
</evidence>
<evidence type="ECO:0000256" key="5">
    <source>
        <dbReference type="PIRSR" id="PIRSR606710-2"/>
    </source>
</evidence>
<dbReference type="AlphaFoldDB" id="A0A4Q2JV56"/>
<comment type="caution">
    <text evidence="8">The sequence shown here is derived from an EMBL/GenBank/DDBJ whole genome shotgun (WGS) entry which is preliminary data.</text>
</comment>
<feature type="active site" description="Proton donor" evidence="4">
    <location>
        <position position="186"/>
    </location>
</feature>
<dbReference type="SUPFAM" id="SSF49899">
    <property type="entry name" value="Concanavalin A-like lectins/glucanases"/>
    <property type="match status" value="1"/>
</dbReference>
<dbReference type="PANTHER" id="PTHR42812">
    <property type="entry name" value="BETA-XYLOSIDASE"/>
    <property type="match status" value="1"/>
</dbReference>
<dbReference type="Proteomes" id="UP000292935">
    <property type="component" value="Unassembled WGS sequence"/>
</dbReference>
<dbReference type="GO" id="GO:0005975">
    <property type="term" value="P:carbohydrate metabolic process"/>
    <property type="evidence" value="ECO:0007669"/>
    <property type="project" value="InterPro"/>
</dbReference>
<dbReference type="InterPro" id="IPR051795">
    <property type="entry name" value="Glycosyl_Hydrlase_43"/>
</dbReference>
<keyword evidence="3 6" id="KW-0326">Glycosidase</keyword>
<keyword evidence="9" id="KW-1185">Reference proteome</keyword>
<name>A0A4Q2JV56_9MICO</name>
<feature type="active site" description="Proton acceptor" evidence="4">
    <location>
        <position position="15"/>
    </location>
</feature>
<keyword evidence="2 6" id="KW-0378">Hydrolase</keyword>
<accession>A0A4Q2JV56</accession>
<proteinExistence type="inferred from homology"/>
<evidence type="ECO:0000256" key="4">
    <source>
        <dbReference type="PIRSR" id="PIRSR606710-1"/>
    </source>
</evidence>
<feature type="site" description="Important for catalytic activity, responsible for pKa modulation of the active site Glu and correct orientation of both the proton donor and substrate" evidence="5">
    <location>
        <position position="125"/>
    </location>
</feature>
<dbReference type="InterPro" id="IPR013320">
    <property type="entry name" value="ConA-like_dom_sf"/>
</dbReference>